<keyword evidence="1" id="KW-0597">Phosphoprotein</keyword>
<name>A0A917V7J7_9ACTN</name>
<dbReference type="SUPFAM" id="SSF49879">
    <property type="entry name" value="SMAD/FHA domain"/>
    <property type="match status" value="1"/>
</dbReference>
<dbReference type="GO" id="GO:0006355">
    <property type="term" value="P:regulation of DNA-templated transcription"/>
    <property type="evidence" value="ECO:0007669"/>
    <property type="project" value="InterPro"/>
</dbReference>
<dbReference type="RefSeq" id="WP_189320060.1">
    <property type="nucleotide sequence ID" value="NZ_BMPQ01000001.1"/>
</dbReference>
<dbReference type="Gene3D" id="1.10.10.10">
    <property type="entry name" value="Winged helix-like DNA-binding domain superfamily/Winged helix DNA-binding domain"/>
    <property type="match status" value="1"/>
</dbReference>
<dbReference type="Proteomes" id="UP000637788">
    <property type="component" value="Unassembled WGS sequence"/>
</dbReference>
<protein>
    <recommendedName>
        <fullName evidence="2">FHA domain-containing protein</fullName>
    </recommendedName>
</protein>
<evidence type="ECO:0000256" key="1">
    <source>
        <dbReference type="ARBA" id="ARBA00022553"/>
    </source>
</evidence>
<accession>A0A917V7J7</accession>
<dbReference type="GO" id="GO:0003677">
    <property type="term" value="F:DNA binding"/>
    <property type="evidence" value="ECO:0007669"/>
    <property type="project" value="InterPro"/>
</dbReference>
<dbReference type="AlphaFoldDB" id="A0A917V7J7"/>
<gene>
    <name evidence="3" type="ORF">GCM10010094_03000</name>
</gene>
<dbReference type="InterPro" id="IPR016032">
    <property type="entry name" value="Sig_transdc_resp-reg_C-effctor"/>
</dbReference>
<evidence type="ECO:0000313" key="3">
    <source>
        <dbReference type="EMBL" id="GGK46436.1"/>
    </source>
</evidence>
<dbReference type="SUPFAM" id="SSF46894">
    <property type="entry name" value="C-terminal effector domain of the bipartite response regulators"/>
    <property type="match status" value="1"/>
</dbReference>
<reference evidence="3" key="1">
    <citation type="journal article" date="2014" name="Int. J. Syst. Evol. Microbiol.">
        <title>Complete genome sequence of Corynebacterium casei LMG S-19264T (=DSM 44701T), isolated from a smear-ripened cheese.</title>
        <authorList>
            <consortium name="US DOE Joint Genome Institute (JGI-PGF)"/>
            <person name="Walter F."/>
            <person name="Albersmeier A."/>
            <person name="Kalinowski J."/>
            <person name="Ruckert C."/>
        </authorList>
    </citation>
    <scope>NUCLEOTIDE SEQUENCE</scope>
    <source>
        <strain evidence="3">JCM 3035</strain>
    </source>
</reference>
<dbReference type="EMBL" id="BMPQ01000001">
    <property type="protein sequence ID" value="GGK46436.1"/>
    <property type="molecule type" value="Genomic_DNA"/>
</dbReference>
<dbReference type="InterPro" id="IPR008984">
    <property type="entry name" value="SMAD_FHA_dom_sf"/>
</dbReference>
<evidence type="ECO:0000313" key="4">
    <source>
        <dbReference type="Proteomes" id="UP000637788"/>
    </source>
</evidence>
<dbReference type="InterPro" id="IPR036388">
    <property type="entry name" value="WH-like_DNA-bd_sf"/>
</dbReference>
<feature type="domain" description="FHA" evidence="2">
    <location>
        <begin position="25"/>
        <end position="75"/>
    </location>
</feature>
<proteinExistence type="predicted"/>
<organism evidence="3 4">
    <name type="scientific">Streptomyces flaveus</name>
    <dbReference type="NCBI Taxonomy" id="66370"/>
    <lineage>
        <taxon>Bacteria</taxon>
        <taxon>Bacillati</taxon>
        <taxon>Actinomycetota</taxon>
        <taxon>Actinomycetes</taxon>
        <taxon>Kitasatosporales</taxon>
        <taxon>Streptomycetaceae</taxon>
        <taxon>Streptomyces</taxon>
        <taxon>Streptomyces aurantiacus group</taxon>
    </lineage>
</organism>
<sequence>MRPAKLKVTSPAGKERVYVLDGDQYTVGRVAPNHEPDIVLAPDPQGWISRLHCILDLELGQWWVTDHARNGTLLQRDVPGSEVRPVRGRELLKHGDTLLVLGDMMDDEELLYWRLTYIDAHATRPAPVWQETPGQETRGQEEARPGIRYDAVGSRVYRVEGGKETLVEGLRPKGHQLLRHMVSRGSGLPVTEASGAEAVTAEAVACDHDELITALWKPREEWPPGRGYDRTDLAGVVRAVRRRIEPDPAHPRILETVPTIGYRLYVYPQAPPEGPEQRSGT</sequence>
<dbReference type="PROSITE" id="PS50006">
    <property type="entry name" value="FHA_DOMAIN"/>
    <property type="match status" value="1"/>
</dbReference>
<dbReference type="Gene3D" id="2.60.200.20">
    <property type="match status" value="1"/>
</dbReference>
<dbReference type="InterPro" id="IPR000253">
    <property type="entry name" value="FHA_dom"/>
</dbReference>
<keyword evidence="4" id="KW-1185">Reference proteome</keyword>
<comment type="caution">
    <text evidence="3">The sequence shown here is derived from an EMBL/GenBank/DDBJ whole genome shotgun (WGS) entry which is preliminary data.</text>
</comment>
<reference evidence="3" key="2">
    <citation type="submission" date="2020-09" db="EMBL/GenBank/DDBJ databases">
        <authorList>
            <person name="Sun Q."/>
            <person name="Ohkuma M."/>
        </authorList>
    </citation>
    <scope>NUCLEOTIDE SEQUENCE</scope>
    <source>
        <strain evidence="3">JCM 3035</strain>
    </source>
</reference>
<dbReference type="Pfam" id="PF00498">
    <property type="entry name" value="FHA"/>
    <property type="match status" value="1"/>
</dbReference>
<evidence type="ECO:0000259" key="2">
    <source>
        <dbReference type="PROSITE" id="PS50006"/>
    </source>
</evidence>
<dbReference type="CDD" id="cd00060">
    <property type="entry name" value="FHA"/>
    <property type="match status" value="1"/>
</dbReference>